<dbReference type="EMBL" id="VOIH02000001">
    <property type="protein sequence ID" value="KAF3455997.1"/>
    <property type="molecule type" value="Genomic_DNA"/>
</dbReference>
<dbReference type="GO" id="GO:0010333">
    <property type="term" value="F:terpene synthase activity"/>
    <property type="evidence" value="ECO:0007669"/>
    <property type="project" value="InterPro"/>
</dbReference>
<accession>A0A8K0HNE3</accession>
<dbReference type="AlphaFoldDB" id="A0A8K0HNE3"/>
<comment type="cofactor">
    <cofactor evidence="1">
        <name>Mg(2+)</name>
        <dbReference type="ChEBI" id="CHEBI:18420"/>
    </cofactor>
</comment>
<dbReference type="SUPFAM" id="SSF48576">
    <property type="entry name" value="Terpenoid synthases"/>
    <property type="match status" value="1"/>
</dbReference>
<reference evidence="5" key="1">
    <citation type="submission" date="2020-03" db="EMBL/GenBank/DDBJ databases">
        <title>A high-quality chromosome-level genome assembly of a woody plant with both climbing and erect habits, Rhamnella rubrinervis.</title>
        <authorList>
            <person name="Lu Z."/>
            <person name="Yang Y."/>
            <person name="Zhu X."/>
            <person name="Sun Y."/>
        </authorList>
    </citation>
    <scope>NUCLEOTIDE SEQUENCE</scope>
    <source>
        <strain evidence="5">BYM</strain>
        <tissue evidence="5">Leaf</tissue>
    </source>
</reference>
<keyword evidence="6" id="KW-1185">Reference proteome</keyword>
<dbReference type="Pfam" id="PF03936">
    <property type="entry name" value="Terpene_synth_C"/>
    <property type="match status" value="2"/>
</dbReference>
<dbReference type="PANTHER" id="PTHR31225:SF221">
    <property type="entry name" value="(-)-GERMACRENE D SYNTHASE"/>
    <property type="match status" value="1"/>
</dbReference>
<evidence type="ECO:0000313" key="6">
    <source>
        <dbReference type="Proteomes" id="UP000796880"/>
    </source>
</evidence>
<dbReference type="PANTHER" id="PTHR31225">
    <property type="entry name" value="OS04G0344100 PROTEIN-RELATED"/>
    <property type="match status" value="1"/>
</dbReference>
<dbReference type="GO" id="GO:0016114">
    <property type="term" value="P:terpenoid biosynthetic process"/>
    <property type="evidence" value="ECO:0007669"/>
    <property type="project" value="InterPro"/>
</dbReference>
<protein>
    <recommendedName>
        <fullName evidence="4">Terpene synthase metal-binding domain-containing protein</fullName>
    </recommendedName>
</protein>
<dbReference type="Gene3D" id="1.10.600.10">
    <property type="entry name" value="Farnesyl Diphosphate Synthase"/>
    <property type="match status" value="2"/>
</dbReference>
<dbReference type="InterPro" id="IPR005630">
    <property type="entry name" value="Terpene_synthase_metal-bd"/>
</dbReference>
<evidence type="ECO:0000256" key="1">
    <source>
        <dbReference type="ARBA" id="ARBA00001946"/>
    </source>
</evidence>
<keyword evidence="2" id="KW-0479">Metal-binding</keyword>
<feature type="domain" description="Terpene synthase metal-binding" evidence="4">
    <location>
        <begin position="169"/>
        <end position="255"/>
    </location>
</feature>
<evidence type="ECO:0000256" key="2">
    <source>
        <dbReference type="ARBA" id="ARBA00022723"/>
    </source>
</evidence>
<dbReference type="GO" id="GO:0000287">
    <property type="term" value="F:magnesium ion binding"/>
    <property type="evidence" value="ECO:0007669"/>
    <property type="project" value="InterPro"/>
</dbReference>
<evidence type="ECO:0000313" key="5">
    <source>
        <dbReference type="EMBL" id="KAF3455997.1"/>
    </source>
</evidence>
<evidence type="ECO:0000259" key="4">
    <source>
        <dbReference type="Pfam" id="PF03936"/>
    </source>
</evidence>
<dbReference type="InterPro" id="IPR050148">
    <property type="entry name" value="Terpene_synthase-like"/>
</dbReference>
<name>A0A8K0HNE3_9ROSA</name>
<dbReference type="InterPro" id="IPR008949">
    <property type="entry name" value="Isoprenoid_synthase_dom_sf"/>
</dbReference>
<sequence length="287" mass="33250">MRMGLPRIEARHYISIYQRHPASLSDDQILLTFAKLDFNILQKMHQKELSDISRWWKDLDFASKLPFTREAVVECYFWITGVYFEPQYALARRIVTKVMAVTSSLMIYMMFMQHLMNSSLHEAIESYGIHEILLPALLDVYEEIEQLMTKEGRSYSYIMLKKKIVWLFTLTTTSFLGMGDIATKEVFHWVSNGPRIVKASSTICRLMDDVVDHKEHNKGHGDSASGVECYMNKHGVSEEEACDELRKQVVDAWKDISEECVEPRDVPMALLMRPVNLARVMGVLQGW</sequence>
<dbReference type="OrthoDB" id="1305298at2759"/>
<feature type="domain" description="Terpene synthase metal-binding" evidence="4">
    <location>
        <begin position="57"/>
        <end position="162"/>
    </location>
</feature>
<dbReference type="Proteomes" id="UP000796880">
    <property type="component" value="Unassembled WGS sequence"/>
</dbReference>
<keyword evidence="3" id="KW-0456">Lyase</keyword>
<proteinExistence type="predicted"/>
<comment type="caution">
    <text evidence="5">The sequence shown here is derived from an EMBL/GenBank/DDBJ whole genome shotgun (WGS) entry which is preliminary data.</text>
</comment>
<organism evidence="5 6">
    <name type="scientific">Rhamnella rubrinervis</name>
    <dbReference type="NCBI Taxonomy" id="2594499"/>
    <lineage>
        <taxon>Eukaryota</taxon>
        <taxon>Viridiplantae</taxon>
        <taxon>Streptophyta</taxon>
        <taxon>Embryophyta</taxon>
        <taxon>Tracheophyta</taxon>
        <taxon>Spermatophyta</taxon>
        <taxon>Magnoliopsida</taxon>
        <taxon>eudicotyledons</taxon>
        <taxon>Gunneridae</taxon>
        <taxon>Pentapetalae</taxon>
        <taxon>rosids</taxon>
        <taxon>fabids</taxon>
        <taxon>Rosales</taxon>
        <taxon>Rhamnaceae</taxon>
        <taxon>rhamnoid group</taxon>
        <taxon>Rhamneae</taxon>
        <taxon>Rhamnella</taxon>
    </lineage>
</organism>
<gene>
    <name evidence="5" type="ORF">FNV43_RR00640</name>
</gene>
<evidence type="ECO:0000256" key="3">
    <source>
        <dbReference type="ARBA" id="ARBA00023239"/>
    </source>
</evidence>